<evidence type="ECO:0000313" key="3">
    <source>
        <dbReference type="Proteomes" id="UP000216311"/>
    </source>
</evidence>
<protein>
    <submittedName>
        <fullName evidence="2">Uncharacterized protein</fullName>
    </submittedName>
</protein>
<keyword evidence="3" id="KW-1185">Reference proteome</keyword>
<feature type="transmembrane region" description="Helical" evidence="1">
    <location>
        <begin position="37"/>
        <end position="57"/>
    </location>
</feature>
<evidence type="ECO:0000313" key="2">
    <source>
        <dbReference type="EMBL" id="OYO25185.1"/>
    </source>
</evidence>
<reference evidence="2 3" key="1">
    <citation type="submission" date="2017-07" db="EMBL/GenBank/DDBJ databases">
        <title>Draft whole genome sequences of clinical Proprionibacteriaceae strains.</title>
        <authorList>
            <person name="Bernier A.-M."/>
            <person name="Bernard K."/>
            <person name="Domingo M.-C."/>
        </authorList>
    </citation>
    <scope>NUCLEOTIDE SEQUENCE [LARGE SCALE GENOMIC DNA]</scope>
    <source>
        <strain evidence="2 3">NML 130396</strain>
    </source>
</reference>
<gene>
    <name evidence="2" type="ORF">CGZ93_01645</name>
</gene>
<keyword evidence="1" id="KW-0812">Transmembrane</keyword>
<comment type="caution">
    <text evidence="2">The sequence shown here is derived from an EMBL/GenBank/DDBJ whole genome shotgun (WGS) entry which is preliminary data.</text>
</comment>
<keyword evidence="1" id="KW-1133">Transmembrane helix</keyword>
<dbReference type="AlphaFoldDB" id="A0A255HBY7"/>
<sequence length="82" mass="9401">MTRHLWPIFVVAELLLVAVGVLFVMNMLPMADYLQLAFWDLIAVVYLIFGAVIVWSAQRADRGEDDPWKANPRMEGLSWLLP</sequence>
<organism evidence="2 3">
    <name type="scientific">Enemella dayhoffiae</name>
    <dbReference type="NCBI Taxonomy" id="2016507"/>
    <lineage>
        <taxon>Bacteria</taxon>
        <taxon>Bacillati</taxon>
        <taxon>Actinomycetota</taxon>
        <taxon>Actinomycetes</taxon>
        <taxon>Propionibacteriales</taxon>
        <taxon>Propionibacteriaceae</taxon>
        <taxon>Enemella</taxon>
    </lineage>
</organism>
<dbReference type="EMBL" id="NMVQ01000001">
    <property type="protein sequence ID" value="OYO25185.1"/>
    <property type="molecule type" value="Genomic_DNA"/>
</dbReference>
<name>A0A255HBY7_9ACTN</name>
<accession>A0A255HBY7</accession>
<feature type="transmembrane region" description="Helical" evidence="1">
    <location>
        <begin position="6"/>
        <end position="25"/>
    </location>
</feature>
<dbReference type="Proteomes" id="UP000216311">
    <property type="component" value="Unassembled WGS sequence"/>
</dbReference>
<evidence type="ECO:0000256" key="1">
    <source>
        <dbReference type="SAM" id="Phobius"/>
    </source>
</evidence>
<dbReference type="RefSeq" id="WP_094362393.1">
    <property type="nucleotide sequence ID" value="NZ_NMVQ01000001.1"/>
</dbReference>
<keyword evidence="1" id="KW-0472">Membrane</keyword>
<proteinExistence type="predicted"/>